<name>A0A2V4R543_9PROT</name>
<gene>
    <name evidence="15" type="ORF">CFR76_07580</name>
</gene>
<feature type="transmembrane region" description="Helical" evidence="14">
    <location>
        <begin position="246"/>
        <end position="264"/>
    </location>
</feature>
<feature type="transmembrane region" description="Helical" evidence="14">
    <location>
        <begin position="6"/>
        <end position="26"/>
    </location>
</feature>
<keyword evidence="10 13" id="KW-0472">Membrane</keyword>
<feature type="transmembrane region" description="Helical" evidence="14">
    <location>
        <begin position="400"/>
        <end position="422"/>
    </location>
</feature>
<dbReference type="InterPro" id="IPR051085">
    <property type="entry name" value="MB_O-acyltransferase"/>
</dbReference>
<dbReference type="GO" id="GO:0042121">
    <property type="term" value="P:alginic acid biosynthetic process"/>
    <property type="evidence" value="ECO:0007669"/>
    <property type="project" value="UniProtKB-KW"/>
</dbReference>
<proteinExistence type="inferred from homology"/>
<evidence type="ECO:0000256" key="1">
    <source>
        <dbReference type="ARBA" id="ARBA00004651"/>
    </source>
</evidence>
<accession>A0A2V4R543</accession>
<dbReference type="PANTHER" id="PTHR13285:SF23">
    <property type="entry name" value="TEICHOIC ACID D-ALANYLTRANSFERASE"/>
    <property type="match status" value="1"/>
</dbReference>
<evidence type="ECO:0000256" key="4">
    <source>
        <dbReference type="ARBA" id="ARBA00016084"/>
    </source>
</evidence>
<dbReference type="GO" id="GO:0016746">
    <property type="term" value="F:acyltransferase activity"/>
    <property type="evidence" value="ECO:0007669"/>
    <property type="project" value="UniProtKB-KW"/>
</dbReference>
<keyword evidence="5 13" id="KW-1003">Cell membrane</keyword>
<evidence type="ECO:0000256" key="12">
    <source>
        <dbReference type="ARBA" id="ARBA00031030"/>
    </source>
</evidence>
<keyword evidence="7 14" id="KW-0812">Transmembrane</keyword>
<feature type="transmembrane region" description="Helical" evidence="14">
    <location>
        <begin position="77"/>
        <end position="96"/>
    </location>
</feature>
<evidence type="ECO:0000256" key="3">
    <source>
        <dbReference type="ARBA" id="ARBA00010323"/>
    </source>
</evidence>
<reference evidence="15 16" key="1">
    <citation type="submission" date="2017-07" db="EMBL/GenBank/DDBJ databases">
        <title>A draft genome sequence of Komagataeibacter swingsii LMG 22125.</title>
        <authorList>
            <person name="Skraban J."/>
            <person name="Cleenwerck I."/>
            <person name="Vandamme P."/>
            <person name="Trcek J."/>
        </authorList>
    </citation>
    <scope>NUCLEOTIDE SEQUENCE [LARGE SCALE GENOMIC DNA]</scope>
    <source>
        <strain evidence="15 16">LMG 22125</strain>
    </source>
</reference>
<comment type="subcellular location">
    <subcellularLocation>
        <location evidence="1">Cell membrane</location>
        <topology evidence="1">Multi-pass membrane protein</topology>
    </subcellularLocation>
</comment>
<evidence type="ECO:0000256" key="13">
    <source>
        <dbReference type="PIRNR" id="PIRNR016636"/>
    </source>
</evidence>
<evidence type="ECO:0000256" key="8">
    <source>
        <dbReference type="ARBA" id="ARBA00022841"/>
    </source>
</evidence>
<dbReference type="Proteomes" id="UP000247371">
    <property type="component" value="Unassembled WGS sequence"/>
</dbReference>
<dbReference type="InterPro" id="IPR028362">
    <property type="entry name" value="AlgI"/>
</dbReference>
<dbReference type="Pfam" id="PF03062">
    <property type="entry name" value="MBOAT"/>
    <property type="match status" value="1"/>
</dbReference>
<evidence type="ECO:0000256" key="9">
    <source>
        <dbReference type="ARBA" id="ARBA00022989"/>
    </source>
</evidence>
<keyword evidence="11 13" id="KW-0012">Acyltransferase</keyword>
<dbReference type="RefSeq" id="WP_110556585.1">
    <property type="nucleotide sequence ID" value="NZ_NKUB01000007.1"/>
</dbReference>
<feature type="transmembrane region" description="Helical" evidence="14">
    <location>
        <begin position="116"/>
        <end position="135"/>
    </location>
</feature>
<dbReference type="GO" id="GO:0005886">
    <property type="term" value="C:plasma membrane"/>
    <property type="evidence" value="ECO:0007669"/>
    <property type="project" value="UniProtKB-SubCell"/>
</dbReference>
<comment type="caution">
    <text evidence="15">The sequence shown here is derived from an EMBL/GenBank/DDBJ whole genome shotgun (WGS) entry which is preliminary data.</text>
</comment>
<dbReference type="PIRSF" id="PIRSF500217">
    <property type="entry name" value="AlgI"/>
    <property type="match status" value="1"/>
</dbReference>
<comment type="pathway">
    <text evidence="2">Glycan biosynthesis; alginate biosynthesis.</text>
</comment>
<dbReference type="PIRSF" id="PIRSF016636">
    <property type="entry name" value="AlgI_DltB"/>
    <property type="match status" value="1"/>
</dbReference>
<feature type="transmembrane region" description="Helical" evidence="14">
    <location>
        <begin position="442"/>
        <end position="469"/>
    </location>
</feature>
<dbReference type="AlphaFoldDB" id="A0A2V4R543"/>
<dbReference type="InterPro" id="IPR024194">
    <property type="entry name" value="Ac/AlaTfrase_AlgI/DltB"/>
</dbReference>
<feature type="transmembrane region" description="Helical" evidence="14">
    <location>
        <begin position="358"/>
        <end position="379"/>
    </location>
</feature>
<dbReference type="EMBL" id="NKUB01000007">
    <property type="protein sequence ID" value="PYD69883.1"/>
    <property type="molecule type" value="Genomic_DNA"/>
</dbReference>
<protein>
    <recommendedName>
        <fullName evidence="4">Probable alginate O-acetylase AlgI</fullName>
    </recommendedName>
    <alternativeName>
        <fullName evidence="12">Alginate biosynthesis protein AlgI</fullName>
    </alternativeName>
</protein>
<evidence type="ECO:0000256" key="5">
    <source>
        <dbReference type="ARBA" id="ARBA00022475"/>
    </source>
</evidence>
<organism evidence="15 16">
    <name type="scientific">Komagataeibacter swingsii</name>
    <dbReference type="NCBI Taxonomy" id="215220"/>
    <lineage>
        <taxon>Bacteria</taxon>
        <taxon>Pseudomonadati</taxon>
        <taxon>Pseudomonadota</taxon>
        <taxon>Alphaproteobacteria</taxon>
        <taxon>Acetobacterales</taxon>
        <taxon>Acetobacteraceae</taxon>
        <taxon>Komagataeibacter</taxon>
    </lineage>
</organism>
<evidence type="ECO:0000256" key="11">
    <source>
        <dbReference type="ARBA" id="ARBA00023315"/>
    </source>
</evidence>
<sequence length="471" mass="53354">MLFPTLNFALFFIAVTVILALIGGLWELKKVFLVAASYVFYAFWNWKFCFLLLFSTAVSYSVGRWLPGKDQPRLRKWMVGGGIGIQLLVLAFFKYYDFFATSFNRAARDIGWGEPVPLIEILLPVAISFFTFHGISYIVDVYHDKVTRCRRFTDMMLYMSFFPQLVAGPIVRSSQFLPQLERPSGNPPPMAKALLMIAGGLFKKVILASYLGTQLVDPVFADPASFSTLDLLFALYGFAVQIFCDFSGYTDIAIGLAALLGFTFPQNFNQPYRSASLRDFWHRWHMTLSFWLRDYLYIALLGGNRRGSRRTIFNLILTMLLGGLWHGAAMKFVIWGGLHGVWLALERPFSKRLENTRGIFRVMSVLLIFHFVCFTWLFFHAEDLESVRLYLQAMTPLTPGSFAQVTPFTLGLIAIGIGLHFVSGNMPERIAAFPVVQRTPDWVLALVFGICVLMIDAAGPSGVAPFIYFQF</sequence>
<keyword evidence="6 13" id="KW-0808">Transferase</keyword>
<keyword evidence="8" id="KW-0016">Alginate biosynthesis</keyword>
<keyword evidence="16" id="KW-1185">Reference proteome</keyword>
<keyword evidence="9 14" id="KW-1133">Transmembrane helix</keyword>
<evidence type="ECO:0000313" key="15">
    <source>
        <dbReference type="EMBL" id="PYD69883.1"/>
    </source>
</evidence>
<evidence type="ECO:0000256" key="7">
    <source>
        <dbReference type="ARBA" id="ARBA00022692"/>
    </source>
</evidence>
<evidence type="ECO:0000256" key="2">
    <source>
        <dbReference type="ARBA" id="ARBA00005182"/>
    </source>
</evidence>
<evidence type="ECO:0000256" key="6">
    <source>
        <dbReference type="ARBA" id="ARBA00022679"/>
    </source>
</evidence>
<dbReference type="PANTHER" id="PTHR13285">
    <property type="entry name" value="ACYLTRANSFERASE"/>
    <property type="match status" value="1"/>
</dbReference>
<evidence type="ECO:0000313" key="16">
    <source>
        <dbReference type="Proteomes" id="UP000247371"/>
    </source>
</evidence>
<feature type="transmembrane region" description="Helical" evidence="14">
    <location>
        <begin position="315"/>
        <end position="338"/>
    </location>
</feature>
<dbReference type="InterPro" id="IPR004299">
    <property type="entry name" value="MBOAT_fam"/>
</dbReference>
<evidence type="ECO:0000256" key="10">
    <source>
        <dbReference type="ARBA" id="ARBA00023136"/>
    </source>
</evidence>
<comment type="similarity">
    <text evidence="3 13">Belongs to the membrane-bound acyltransferase family.</text>
</comment>
<evidence type="ECO:0000256" key="14">
    <source>
        <dbReference type="SAM" id="Phobius"/>
    </source>
</evidence>
<feature type="transmembrane region" description="Helical" evidence="14">
    <location>
        <begin position="38"/>
        <end position="57"/>
    </location>
</feature>